<dbReference type="AlphaFoldDB" id="A0A1X2IB66"/>
<feature type="compositionally biased region" description="Low complexity" evidence="1">
    <location>
        <begin position="195"/>
        <end position="225"/>
    </location>
</feature>
<keyword evidence="3" id="KW-1185">Reference proteome</keyword>
<organism evidence="2 3">
    <name type="scientific">Absidia repens</name>
    <dbReference type="NCBI Taxonomy" id="90262"/>
    <lineage>
        <taxon>Eukaryota</taxon>
        <taxon>Fungi</taxon>
        <taxon>Fungi incertae sedis</taxon>
        <taxon>Mucoromycota</taxon>
        <taxon>Mucoromycotina</taxon>
        <taxon>Mucoromycetes</taxon>
        <taxon>Mucorales</taxon>
        <taxon>Cunninghamellaceae</taxon>
        <taxon>Absidia</taxon>
    </lineage>
</organism>
<protein>
    <submittedName>
        <fullName evidence="2">Uncharacterized protein</fullName>
    </submittedName>
</protein>
<evidence type="ECO:0000313" key="2">
    <source>
        <dbReference type="EMBL" id="ORZ13141.1"/>
    </source>
</evidence>
<feature type="region of interest" description="Disordered" evidence="1">
    <location>
        <begin position="109"/>
        <end position="154"/>
    </location>
</feature>
<gene>
    <name evidence="2" type="ORF">BCR42DRAFT_71891</name>
</gene>
<accession>A0A1X2IB66</accession>
<dbReference type="Proteomes" id="UP000193560">
    <property type="component" value="Unassembled WGS sequence"/>
</dbReference>
<feature type="region of interest" description="Disordered" evidence="1">
    <location>
        <begin position="65"/>
        <end position="89"/>
    </location>
</feature>
<name>A0A1X2IB66_9FUNG</name>
<feature type="region of interest" description="Disordered" evidence="1">
    <location>
        <begin position="195"/>
        <end position="313"/>
    </location>
</feature>
<feature type="compositionally biased region" description="Basic residues" evidence="1">
    <location>
        <begin position="304"/>
        <end position="313"/>
    </location>
</feature>
<proteinExistence type="predicted"/>
<feature type="compositionally biased region" description="Basic and acidic residues" evidence="1">
    <location>
        <begin position="247"/>
        <end position="261"/>
    </location>
</feature>
<comment type="caution">
    <text evidence="2">The sequence shown here is derived from an EMBL/GenBank/DDBJ whole genome shotgun (WGS) entry which is preliminary data.</text>
</comment>
<evidence type="ECO:0000313" key="3">
    <source>
        <dbReference type="Proteomes" id="UP000193560"/>
    </source>
</evidence>
<evidence type="ECO:0000256" key="1">
    <source>
        <dbReference type="SAM" id="MobiDB-lite"/>
    </source>
</evidence>
<reference evidence="2 3" key="1">
    <citation type="submission" date="2016-07" db="EMBL/GenBank/DDBJ databases">
        <title>Pervasive Adenine N6-methylation of Active Genes in Fungi.</title>
        <authorList>
            <consortium name="DOE Joint Genome Institute"/>
            <person name="Mondo S.J."/>
            <person name="Dannebaum R.O."/>
            <person name="Kuo R.C."/>
            <person name="Labutti K."/>
            <person name="Haridas S."/>
            <person name="Kuo A."/>
            <person name="Salamov A."/>
            <person name="Ahrendt S.R."/>
            <person name="Lipzen A."/>
            <person name="Sullivan W."/>
            <person name="Andreopoulos W.B."/>
            <person name="Clum A."/>
            <person name="Lindquist E."/>
            <person name="Daum C."/>
            <person name="Ramamoorthy G.K."/>
            <person name="Gryganskyi A."/>
            <person name="Culley D."/>
            <person name="Magnuson J.K."/>
            <person name="James T.Y."/>
            <person name="O'Malley M.A."/>
            <person name="Stajich J.E."/>
            <person name="Spatafora J.W."/>
            <person name="Visel A."/>
            <person name="Grigoriev I.V."/>
        </authorList>
    </citation>
    <scope>NUCLEOTIDE SEQUENCE [LARGE SCALE GENOMIC DNA]</scope>
    <source>
        <strain evidence="2 3">NRRL 1336</strain>
    </source>
</reference>
<sequence length="313" mass="34844">MNLEANLNRYLCKFLPCNAEFNRSEYTAHLQLHHRDTSNTPTSTQSHPTMNFSIYPTEVKLLGESSTRKTDSTVAQTQRRNAGHDNHSSNIKRLTVSFVDLTKFTDGDDDDDYDSYATPLHQRYQHPYESGYKRSLPSSSLTDKPPTSGKQYGYWDNSVSTRSLSGQVQSTTSITSKMNFGYDLSEFELDLPTSAPAPASASGTSVPTSIPAPAPTSASASASTPIPTPEFSNTILTDAYSHGLSTMKDRGSPFEQVDSRDQPSPNSYHYVEEAIEESNRPQQPKQTKPVRKPEENFGNIVYIKPKKRKKKNS</sequence>
<dbReference type="EMBL" id="MCGE01000017">
    <property type="protein sequence ID" value="ORZ13141.1"/>
    <property type="molecule type" value="Genomic_DNA"/>
</dbReference>